<comment type="caution">
    <text evidence="1">The sequence shown here is derived from an EMBL/GenBank/DDBJ whole genome shotgun (WGS) entry which is preliminary data.</text>
</comment>
<sequence length="225" mass="26403">MASIFTAMIYSEELAETIVRRLGLSRSAPYNWRRSGVIPDYYADPSYSLPEKITDQQKRQQENILVLLESTLLVSNRFASEVKLMKKINQMLVFRRAEREERKLVRNRPNNPMINFSPIELRTVINRLSQLSDAMHQALDKVMPYDAKQEAIRNLLRSQEVLSTRGLVIDEMKDEDTRPAAWRWRNFVSGSRIHPLDEDDKWLFLLIRQRLESLLLDIDTIIATQ</sequence>
<proteinExistence type="predicted"/>
<keyword evidence="2" id="KW-1185">Reference proteome</keyword>
<reference evidence="1 2" key="1">
    <citation type="submission" date="2018-03" db="EMBL/GenBank/DDBJ databases">
        <title>Genomic Encyclopedia of Archaeal and Bacterial Type Strains, Phase II (KMG-II): from individual species to whole genera.</title>
        <authorList>
            <person name="Goeker M."/>
        </authorList>
    </citation>
    <scope>NUCLEOTIDE SEQUENCE [LARGE SCALE GENOMIC DNA]</scope>
    <source>
        <strain evidence="1 2">DSM 28354</strain>
    </source>
</reference>
<dbReference type="OrthoDB" id="9861133at2"/>
<accession>A0A2T0S8K7</accession>
<evidence type="ECO:0000313" key="2">
    <source>
        <dbReference type="Proteomes" id="UP000238375"/>
    </source>
</evidence>
<gene>
    <name evidence="1" type="ORF">CLV58_12521</name>
</gene>
<dbReference type="EMBL" id="PVTE01000025">
    <property type="protein sequence ID" value="PRY29759.1"/>
    <property type="molecule type" value="Genomic_DNA"/>
</dbReference>
<name>A0A2T0S8K7_9BACT</name>
<evidence type="ECO:0000313" key="1">
    <source>
        <dbReference type="EMBL" id="PRY29759.1"/>
    </source>
</evidence>
<dbReference type="AlphaFoldDB" id="A0A2T0S8K7"/>
<protein>
    <submittedName>
        <fullName evidence="1">Uncharacterized protein</fullName>
    </submittedName>
</protein>
<organism evidence="1 2">
    <name type="scientific">Spirosoma oryzae</name>
    <dbReference type="NCBI Taxonomy" id="1469603"/>
    <lineage>
        <taxon>Bacteria</taxon>
        <taxon>Pseudomonadati</taxon>
        <taxon>Bacteroidota</taxon>
        <taxon>Cytophagia</taxon>
        <taxon>Cytophagales</taxon>
        <taxon>Cytophagaceae</taxon>
        <taxon>Spirosoma</taxon>
    </lineage>
</organism>
<dbReference type="RefSeq" id="WP_106140042.1">
    <property type="nucleotide sequence ID" value="NZ_PVTE01000025.1"/>
</dbReference>
<dbReference type="Proteomes" id="UP000238375">
    <property type="component" value="Unassembled WGS sequence"/>
</dbReference>